<keyword evidence="3" id="KW-0732">Signal</keyword>
<keyword evidence="2" id="KW-1133">Transmembrane helix</keyword>
<accession>A0A7D7KK53</accession>
<organism evidence="4 5">
    <name type="scientific">Escherichia coli</name>
    <dbReference type="NCBI Taxonomy" id="562"/>
    <lineage>
        <taxon>Bacteria</taxon>
        <taxon>Pseudomonadati</taxon>
        <taxon>Pseudomonadota</taxon>
        <taxon>Gammaproteobacteria</taxon>
        <taxon>Enterobacterales</taxon>
        <taxon>Enterobacteriaceae</taxon>
        <taxon>Escherichia</taxon>
    </lineage>
</organism>
<dbReference type="InterPro" id="IPR027628">
    <property type="entry name" value="DotA_TraY"/>
</dbReference>
<reference evidence="4 5" key="1">
    <citation type="submission" date="2020-06" db="EMBL/GenBank/DDBJ databases">
        <title>REHAB project genomes.</title>
        <authorList>
            <person name="Shaw L.P."/>
        </authorList>
    </citation>
    <scope>NUCLEOTIDE SEQUENCE [LARGE SCALE GENOMIC DNA]</scope>
    <source>
        <strain evidence="4 5">RHB01-C20</strain>
        <plasmid evidence="5">prhb01-c20_2</plasmid>
    </source>
</reference>
<geneLocation type="plasmid" evidence="5">
    <name>prhb01-c20_2</name>
</geneLocation>
<feature type="transmembrane region" description="Helical" evidence="2">
    <location>
        <begin position="628"/>
        <end position="646"/>
    </location>
</feature>
<proteinExistence type="predicted"/>
<keyword evidence="2" id="KW-0812">Transmembrane</keyword>
<evidence type="ECO:0000256" key="2">
    <source>
        <dbReference type="SAM" id="Phobius"/>
    </source>
</evidence>
<feature type="transmembrane region" description="Helical" evidence="2">
    <location>
        <begin position="102"/>
        <end position="123"/>
    </location>
</feature>
<feature type="transmembrane region" description="Helical" evidence="2">
    <location>
        <begin position="548"/>
        <end position="567"/>
    </location>
</feature>
<evidence type="ECO:0000313" key="5">
    <source>
        <dbReference type="Proteomes" id="UP000514533"/>
    </source>
</evidence>
<feature type="compositionally biased region" description="Basic and acidic residues" evidence="1">
    <location>
        <begin position="708"/>
        <end position="717"/>
    </location>
</feature>
<feature type="chain" id="PRO_5028801554" evidence="3">
    <location>
        <begin position="24"/>
        <end position="717"/>
    </location>
</feature>
<feature type="region of interest" description="Disordered" evidence="1">
    <location>
        <begin position="697"/>
        <end position="717"/>
    </location>
</feature>
<feature type="transmembrane region" description="Helical" evidence="2">
    <location>
        <begin position="514"/>
        <end position="542"/>
    </location>
</feature>
<feature type="transmembrane region" description="Helical" evidence="2">
    <location>
        <begin position="593"/>
        <end position="616"/>
    </location>
</feature>
<feature type="transmembrane region" description="Helical" evidence="2">
    <location>
        <begin position="129"/>
        <end position="151"/>
    </location>
</feature>
<feature type="transmembrane region" description="Helical" evidence="2">
    <location>
        <begin position="69"/>
        <end position="90"/>
    </location>
</feature>
<evidence type="ECO:0000256" key="3">
    <source>
        <dbReference type="SAM" id="SignalP"/>
    </source>
</evidence>
<name>A0A7D7KK53_ECOLX</name>
<dbReference type="EMBL" id="CP055982">
    <property type="protein sequence ID" value="QMS41630.1"/>
    <property type="molecule type" value="Genomic_DNA"/>
</dbReference>
<evidence type="ECO:0000256" key="1">
    <source>
        <dbReference type="SAM" id="MobiDB-lite"/>
    </source>
</evidence>
<keyword evidence="4" id="KW-0614">Plasmid</keyword>
<keyword evidence="2" id="KW-0472">Membrane</keyword>
<sequence length="717" mass="76566">MTYLRKLFAGIMIIMLCIPQAFADSSVNFDTIEAAAKRSSDLSRQLLVMIFGDVVTDPFSTNTTMIGELFYIFNGVAFVLAVIWFLIIGLKHIARAGHLGKVFSGGDTSASVVTTVAGFITLAPTVSGWSLAQLMFLWAVSVMGIGSANLMTDKIADLLASGFSLTHQPVAPQTVSAARSIYEMNLCMYGVNNELSSMYSRYGQGGTPLMTIRKLSDGFEISNGNARCGSVRLPDASGSKNNFWGLFGASVDTSNITSAQQNGLNQMQNDLNQAASRFVTALINRQQTGNGELPDAETDIQNAARAFEDRVNQAVQAQDNGNKLTSAMTEQLKKYGWLSLGSWYQTFATANQKVNDAAALKPVVSGISGIGEIGAGDTLSGVMTAYQAQLQNTSYTPPLGTPNIKNTKSASSADDASSVFVELFSSSGQRLTNYLATSFSNDEFSNYGQINPLLKMKNIGDYTLGVSESLLAVFTAIKVGLAMLDSGLWGSVANLFSGNTIAGAREAAVALSPFIYFVLFAFFSIGLSLSIFLPMIPFIYWLSGSANWIVSVLVGSTGGSLWAATHIGTEHDKGSRAAYGYIFLIDGMIRPMLMVLGFAFASLAIVAIGTLLNILFGPGLANTQINSLTGIVSLLAFLMVYARICTTTVCRIFSLLVTMPDYVISWLGGREAASILGNMVDETKGIFASFGHGLQRTPGVNLPKRPQKPTDDADGIK</sequence>
<dbReference type="AlphaFoldDB" id="A0A7D7KK53"/>
<protein>
    <submittedName>
        <fullName evidence="4">DotA/TraY family protein</fullName>
    </submittedName>
</protein>
<feature type="signal peptide" evidence="3">
    <location>
        <begin position="1"/>
        <end position="23"/>
    </location>
</feature>
<evidence type="ECO:0000313" key="4">
    <source>
        <dbReference type="EMBL" id="QMS41630.1"/>
    </source>
</evidence>
<gene>
    <name evidence="4" type="ORF">HVV39_27120</name>
</gene>
<dbReference type="NCBIfam" id="TIGR04346">
    <property type="entry name" value="DotA_TraY"/>
    <property type="match status" value="1"/>
</dbReference>
<dbReference type="Proteomes" id="UP000514533">
    <property type="component" value="Plasmid pRHB01-C20_2"/>
</dbReference>